<dbReference type="Proteomes" id="UP000177707">
    <property type="component" value="Unassembled WGS sequence"/>
</dbReference>
<proteinExistence type="predicted"/>
<dbReference type="AlphaFoldDB" id="A0A1G2TZ08"/>
<evidence type="ECO:0000313" key="1">
    <source>
        <dbReference type="EMBL" id="OHB01860.1"/>
    </source>
</evidence>
<dbReference type="EMBL" id="MHWB01000009">
    <property type="protein sequence ID" value="OHB01860.1"/>
    <property type="molecule type" value="Genomic_DNA"/>
</dbReference>
<reference evidence="1 2" key="1">
    <citation type="journal article" date="2016" name="Nat. Commun.">
        <title>Thousands of microbial genomes shed light on interconnected biogeochemical processes in an aquifer system.</title>
        <authorList>
            <person name="Anantharaman K."/>
            <person name="Brown C.T."/>
            <person name="Hug L.A."/>
            <person name="Sharon I."/>
            <person name="Castelle C.J."/>
            <person name="Probst A.J."/>
            <person name="Thomas B.C."/>
            <person name="Singh A."/>
            <person name="Wilkins M.J."/>
            <person name="Karaoz U."/>
            <person name="Brodie E.L."/>
            <person name="Williams K.H."/>
            <person name="Hubbard S.S."/>
            <person name="Banfield J.F."/>
        </authorList>
    </citation>
    <scope>NUCLEOTIDE SEQUENCE [LARGE SCALE GENOMIC DNA]</scope>
</reference>
<protein>
    <submittedName>
        <fullName evidence="1">Uncharacterized protein</fullName>
    </submittedName>
</protein>
<accession>A0A1G2TZ08</accession>
<comment type="caution">
    <text evidence="1">The sequence shown here is derived from an EMBL/GenBank/DDBJ whole genome shotgun (WGS) entry which is preliminary data.</text>
</comment>
<evidence type="ECO:0000313" key="2">
    <source>
        <dbReference type="Proteomes" id="UP000177707"/>
    </source>
</evidence>
<name>A0A1G2TZ08_9BACT</name>
<organism evidence="1 2">
    <name type="scientific">Candidatus Zambryskibacteria bacterium RIFCSPLOWO2_01_FULL_39_39</name>
    <dbReference type="NCBI Taxonomy" id="1802758"/>
    <lineage>
        <taxon>Bacteria</taxon>
        <taxon>Candidatus Zambryskiibacteriota</taxon>
    </lineage>
</organism>
<dbReference type="STRING" id="1802758.A3A96_00255"/>
<sequence length="70" mass="8067">MKKHYISNKLFAEPSFIEGGARLLDFGNTLQEYNASETDAETDIESLKNDWRAIGDDIKISIERYEQLAR</sequence>
<gene>
    <name evidence="1" type="ORF">A3A96_00255</name>
</gene>